<name>A0ABC8KP29_ERUVS</name>
<dbReference type="AlphaFoldDB" id="A0ABC8KP29"/>
<evidence type="ECO:0000313" key="2">
    <source>
        <dbReference type="Proteomes" id="UP001642260"/>
    </source>
</evidence>
<protein>
    <submittedName>
        <fullName evidence="1">Uncharacterized protein</fullName>
    </submittedName>
</protein>
<gene>
    <name evidence="1" type="ORF">ERUC_LOCUS26751</name>
</gene>
<accession>A0ABC8KP29</accession>
<dbReference type="EMBL" id="CAKOAT010297376">
    <property type="protein sequence ID" value="CAH8360995.1"/>
    <property type="molecule type" value="Genomic_DNA"/>
</dbReference>
<sequence>MNKEEVPTSCPSLGPLCSVLRLLVAHRLLDSLASKFDFSITQFTSTVQVEDKTCTFLPYIT</sequence>
<proteinExistence type="predicted"/>
<organism evidence="1 2">
    <name type="scientific">Eruca vesicaria subsp. sativa</name>
    <name type="common">Garden rocket</name>
    <name type="synonym">Eruca sativa</name>
    <dbReference type="NCBI Taxonomy" id="29727"/>
    <lineage>
        <taxon>Eukaryota</taxon>
        <taxon>Viridiplantae</taxon>
        <taxon>Streptophyta</taxon>
        <taxon>Embryophyta</taxon>
        <taxon>Tracheophyta</taxon>
        <taxon>Spermatophyta</taxon>
        <taxon>Magnoliopsida</taxon>
        <taxon>eudicotyledons</taxon>
        <taxon>Gunneridae</taxon>
        <taxon>Pentapetalae</taxon>
        <taxon>rosids</taxon>
        <taxon>malvids</taxon>
        <taxon>Brassicales</taxon>
        <taxon>Brassicaceae</taxon>
        <taxon>Brassiceae</taxon>
        <taxon>Eruca</taxon>
    </lineage>
</organism>
<comment type="caution">
    <text evidence="1">The sequence shown here is derived from an EMBL/GenBank/DDBJ whole genome shotgun (WGS) entry which is preliminary data.</text>
</comment>
<reference evidence="1 2" key="1">
    <citation type="submission" date="2022-03" db="EMBL/GenBank/DDBJ databases">
        <authorList>
            <person name="Macdonald S."/>
            <person name="Ahmed S."/>
            <person name="Newling K."/>
        </authorList>
    </citation>
    <scope>NUCLEOTIDE SEQUENCE [LARGE SCALE GENOMIC DNA]</scope>
</reference>
<dbReference type="Proteomes" id="UP001642260">
    <property type="component" value="Unassembled WGS sequence"/>
</dbReference>
<evidence type="ECO:0000313" key="1">
    <source>
        <dbReference type="EMBL" id="CAH8360995.1"/>
    </source>
</evidence>
<keyword evidence="2" id="KW-1185">Reference proteome</keyword>